<evidence type="ECO:0000313" key="5">
    <source>
        <dbReference type="EMBL" id="OEO29845.1"/>
    </source>
</evidence>
<organism evidence="5 6">
    <name type="scientific">Devosia insulae DS-56</name>
    <dbReference type="NCBI Taxonomy" id="1116389"/>
    <lineage>
        <taxon>Bacteria</taxon>
        <taxon>Pseudomonadati</taxon>
        <taxon>Pseudomonadota</taxon>
        <taxon>Alphaproteobacteria</taxon>
        <taxon>Hyphomicrobiales</taxon>
        <taxon>Devosiaceae</taxon>
        <taxon>Devosia</taxon>
    </lineage>
</organism>
<dbReference type="SUPFAM" id="SSF51735">
    <property type="entry name" value="NAD(P)-binding Rossmann-fold domains"/>
    <property type="match status" value="1"/>
</dbReference>
<dbReference type="InterPro" id="IPR050984">
    <property type="entry name" value="Gfo/Idh/MocA_domain"/>
</dbReference>
<comment type="similarity">
    <text evidence="1">Belongs to the Gfo/Idh/MocA family.</text>
</comment>
<gene>
    <name evidence="5" type="ORF">VW23_023980</name>
</gene>
<feature type="domain" description="Gfo/Idh/MocA-like oxidoreductase N-terminal" evidence="3">
    <location>
        <begin position="6"/>
        <end position="117"/>
    </location>
</feature>
<evidence type="ECO:0000259" key="4">
    <source>
        <dbReference type="Pfam" id="PF22725"/>
    </source>
</evidence>
<dbReference type="PANTHER" id="PTHR22604:SF105">
    <property type="entry name" value="TRANS-1,2-DIHYDROBENZENE-1,2-DIOL DEHYDROGENASE"/>
    <property type="match status" value="1"/>
</dbReference>
<comment type="caution">
    <text evidence="5">The sequence shown here is derived from an EMBL/GenBank/DDBJ whole genome shotgun (WGS) entry which is preliminary data.</text>
</comment>
<evidence type="ECO:0000313" key="6">
    <source>
        <dbReference type="Proteomes" id="UP000095463"/>
    </source>
</evidence>
<dbReference type="EMBL" id="LAJE02000251">
    <property type="protein sequence ID" value="OEO29845.1"/>
    <property type="molecule type" value="Genomic_DNA"/>
</dbReference>
<dbReference type="OrthoDB" id="9774191at2"/>
<evidence type="ECO:0000256" key="1">
    <source>
        <dbReference type="ARBA" id="ARBA00010928"/>
    </source>
</evidence>
<dbReference type="RefSeq" id="WP_069910916.1">
    <property type="nucleotide sequence ID" value="NZ_LAJE02000251.1"/>
</dbReference>
<accession>A0A1E5XMP8</accession>
<dbReference type="Gene3D" id="3.40.50.720">
    <property type="entry name" value="NAD(P)-binding Rossmann-like Domain"/>
    <property type="match status" value="1"/>
</dbReference>
<dbReference type="PANTHER" id="PTHR22604">
    <property type="entry name" value="OXIDOREDUCTASES"/>
    <property type="match status" value="1"/>
</dbReference>
<dbReference type="Pfam" id="PF22725">
    <property type="entry name" value="GFO_IDH_MocA_C3"/>
    <property type="match status" value="1"/>
</dbReference>
<dbReference type="SUPFAM" id="SSF55347">
    <property type="entry name" value="Glyceraldehyde-3-phosphate dehydrogenase-like, C-terminal domain"/>
    <property type="match status" value="1"/>
</dbReference>
<keyword evidence="6" id="KW-1185">Reference proteome</keyword>
<dbReference type="GO" id="GO:0000166">
    <property type="term" value="F:nucleotide binding"/>
    <property type="evidence" value="ECO:0007669"/>
    <property type="project" value="InterPro"/>
</dbReference>
<dbReference type="Gene3D" id="3.30.360.10">
    <property type="entry name" value="Dihydrodipicolinate Reductase, domain 2"/>
    <property type="match status" value="1"/>
</dbReference>
<name>A0A1E5XMP8_9HYPH</name>
<keyword evidence="2" id="KW-0560">Oxidoreductase</keyword>
<dbReference type="InterPro" id="IPR000683">
    <property type="entry name" value="Gfo/Idh/MocA-like_OxRdtase_N"/>
</dbReference>
<dbReference type="Pfam" id="PF01408">
    <property type="entry name" value="GFO_IDH_MocA"/>
    <property type="match status" value="1"/>
</dbReference>
<proteinExistence type="inferred from homology"/>
<evidence type="ECO:0000259" key="3">
    <source>
        <dbReference type="Pfam" id="PF01408"/>
    </source>
</evidence>
<dbReference type="Proteomes" id="UP000095463">
    <property type="component" value="Unassembled WGS sequence"/>
</dbReference>
<feature type="domain" description="GFO/IDH/MocA-like oxidoreductase" evidence="4">
    <location>
        <begin position="135"/>
        <end position="252"/>
    </location>
</feature>
<dbReference type="AlphaFoldDB" id="A0A1E5XMP8"/>
<dbReference type="GO" id="GO:0016491">
    <property type="term" value="F:oxidoreductase activity"/>
    <property type="evidence" value="ECO:0007669"/>
    <property type="project" value="UniProtKB-KW"/>
</dbReference>
<evidence type="ECO:0000256" key="2">
    <source>
        <dbReference type="ARBA" id="ARBA00023002"/>
    </source>
</evidence>
<protein>
    <submittedName>
        <fullName evidence="5">NAD-binding protein</fullName>
    </submittedName>
</protein>
<reference evidence="5 6" key="1">
    <citation type="journal article" date="2015" name="Genome Announc.">
        <title>Genome Assemblies of Three Soil-Associated Devosia species: D. insulae, D. limi, and D. soli.</title>
        <authorList>
            <person name="Hassan Y.I."/>
            <person name="Lepp D."/>
            <person name="Zhou T."/>
        </authorList>
    </citation>
    <scope>NUCLEOTIDE SEQUENCE [LARGE SCALE GENOMIC DNA]</scope>
    <source>
        <strain evidence="5 6">DS-56</strain>
    </source>
</reference>
<sequence length="337" mass="36750">MAEKKIRWGILSTANIGLKKVTPAIMKSPLSEVVAVASRDVAKAEEYIAELGLTGKARAQGSYEALFADPDVDAIYNPLPNHLHVPMTLAAAKAGKHVLCEKPIALNAKEAEQLRQLPKGIVFHEAFMVRHHPQWQRAREIVRSGELGELRTVRGIFEYFLTDPSNVRNQADIGGGGIYDVGCYPITGSRFLFGAEPKRAVSLVDRDPVMKTDRLASVILDFGGGKQASFVCSTQSVSHQSLEVIGTKGRVELVIPFNAPADTATAIIIDNGFSPDGHLSRREIIAPCDQYTEQANAFCRAILDNKPLEWGVEDAIKSMKVIDAVFESEKTGAWANV</sequence>
<dbReference type="InterPro" id="IPR036291">
    <property type="entry name" value="NAD(P)-bd_dom_sf"/>
</dbReference>
<dbReference type="InterPro" id="IPR055170">
    <property type="entry name" value="GFO_IDH_MocA-like_dom"/>
</dbReference>